<evidence type="ECO:0000256" key="4">
    <source>
        <dbReference type="PROSITE-ProRule" id="PRU00335"/>
    </source>
</evidence>
<keyword evidence="3" id="KW-0804">Transcription</keyword>
<dbReference type="PANTHER" id="PTHR30055">
    <property type="entry name" value="HTH-TYPE TRANSCRIPTIONAL REGULATOR RUTR"/>
    <property type="match status" value="1"/>
</dbReference>
<dbReference type="InterPro" id="IPR001647">
    <property type="entry name" value="HTH_TetR"/>
</dbReference>
<keyword evidence="2 4" id="KW-0238">DNA-binding</keyword>
<dbReference type="InterPro" id="IPR036271">
    <property type="entry name" value="Tet_transcr_reg_TetR-rel_C_sf"/>
</dbReference>
<sequence length="225" mass="25922">MPGINPLDGVQFCTENAIPWGIMDSTSLRERQKERRRARIYNVAIDLFKRGGFQTTTATDIARASNVSRGTFFNYYPYKEAVLLDYGSEVMNRLRDHAESRLHDGTPPLTVLYEVWDRLADENTRERDLFPPLAYEVMNPNPERARTAYQALPLSKVIELILRPMHQAGMMRTDLSLQRISNLIADTYLMVALRWSAYGTERPLQEEMRLALNLLLEGAVKRDAR</sequence>
<evidence type="ECO:0000313" key="6">
    <source>
        <dbReference type="EMBL" id="GGK86439.1"/>
    </source>
</evidence>
<dbReference type="PANTHER" id="PTHR30055:SF234">
    <property type="entry name" value="HTH-TYPE TRANSCRIPTIONAL REGULATOR BETI"/>
    <property type="match status" value="1"/>
</dbReference>
<protein>
    <submittedName>
        <fullName evidence="6">TetR family transcriptional regulator</fullName>
    </submittedName>
</protein>
<evidence type="ECO:0000259" key="5">
    <source>
        <dbReference type="PROSITE" id="PS50977"/>
    </source>
</evidence>
<dbReference type="SUPFAM" id="SSF48498">
    <property type="entry name" value="Tetracyclin repressor-like, C-terminal domain"/>
    <property type="match status" value="1"/>
</dbReference>
<keyword evidence="1" id="KW-0805">Transcription regulation</keyword>
<dbReference type="InterPro" id="IPR050109">
    <property type="entry name" value="HTH-type_TetR-like_transc_reg"/>
</dbReference>
<dbReference type="InterPro" id="IPR009057">
    <property type="entry name" value="Homeodomain-like_sf"/>
</dbReference>
<proteinExistence type="predicted"/>
<dbReference type="Pfam" id="PF21776">
    <property type="entry name" value="TetR_C_44"/>
    <property type="match status" value="1"/>
</dbReference>
<dbReference type="Proteomes" id="UP000604341">
    <property type="component" value="Unassembled WGS sequence"/>
</dbReference>
<accession>A0ABQ2FD10</accession>
<dbReference type="EMBL" id="BMPE01000001">
    <property type="protein sequence ID" value="GGK86439.1"/>
    <property type="molecule type" value="Genomic_DNA"/>
</dbReference>
<dbReference type="PROSITE" id="PS50977">
    <property type="entry name" value="HTH_TETR_2"/>
    <property type="match status" value="1"/>
</dbReference>
<evidence type="ECO:0000256" key="2">
    <source>
        <dbReference type="ARBA" id="ARBA00023125"/>
    </source>
</evidence>
<keyword evidence="7" id="KW-1185">Reference proteome</keyword>
<dbReference type="InterPro" id="IPR049444">
    <property type="entry name" value="TetR_C_44"/>
</dbReference>
<dbReference type="PRINTS" id="PR00455">
    <property type="entry name" value="HTHTETR"/>
</dbReference>
<organism evidence="6 7">
    <name type="scientific">Deinococcus radiotolerans</name>
    <dbReference type="NCBI Taxonomy" id="1309407"/>
    <lineage>
        <taxon>Bacteria</taxon>
        <taxon>Thermotogati</taxon>
        <taxon>Deinococcota</taxon>
        <taxon>Deinococci</taxon>
        <taxon>Deinococcales</taxon>
        <taxon>Deinococcaceae</taxon>
        <taxon>Deinococcus</taxon>
    </lineage>
</organism>
<gene>
    <name evidence="6" type="ORF">GCM10010844_01150</name>
</gene>
<comment type="caution">
    <text evidence="6">The sequence shown here is derived from an EMBL/GenBank/DDBJ whole genome shotgun (WGS) entry which is preliminary data.</text>
</comment>
<dbReference type="Gene3D" id="1.10.357.10">
    <property type="entry name" value="Tetracycline Repressor, domain 2"/>
    <property type="match status" value="1"/>
</dbReference>
<feature type="domain" description="HTH tetR-type" evidence="5">
    <location>
        <begin position="34"/>
        <end position="94"/>
    </location>
</feature>
<dbReference type="SUPFAM" id="SSF46689">
    <property type="entry name" value="Homeodomain-like"/>
    <property type="match status" value="1"/>
</dbReference>
<evidence type="ECO:0000256" key="1">
    <source>
        <dbReference type="ARBA" id="ARBA00023015"/>
    </source>
</evidence>
<reference evidence="7" key="1">
    <citation type="journal article" date="2019" name="Int. J. Syst. Evol. Microbiol.">
        <title>The Global Catalogue of Microorganisms (GCM) 10K type strain sequencing project: providing services to taxonomists for standard genome sequencing and annotation.</title>
        <authorList>
            <consortium name="The Broad Institute Genomics Platform"/>
            <consortium name="The Broad Institute Genome Sequencing Center for Infectious Disease"/>
            <person name="Wu L."/>
            <person name="Ma J."/>
        </authorList>
    </citation>
    <scope>NUCLEOTIDE SEQUENCE [LARGE SCALE GENOMIC DNA]</scope>
    <source>
        <strain evidence="7">JCM 19173</strain>
    </source>
</reference>
<evidence type="ECO:0000256" key="3">
    <source>
        <dbReference type="ARBA" id="ARBA00023163"/>
    </source>
</evidence>
<name>A0ABQ2FD10_9DEIO</name>
<evidence type="ECO:0000313" key="7">
    <source>
        <dbReference type="Proteomes" id="UP000604341"/>
    </source>
</evidence>
<feature type="DNA-binding region" description="H-T-H motif" evidence="4">
    <location>
        <begin position="57"/>
        <end position="76"/>
    </location>
</feature>
<dbReference type="Pfam" id="PF00440">
    <property type="entry name" value="TetR_N"/>
    <property type="match status" value="1"/>
</dbReference>